<dbReference type="InterPro" id="IPR008480">
    <property type="entry name" value="DUF761_pln"/>
</dbReference>
<dbReference type="Pfam" id="PF05553">
    <property type="entry name" value="DUF761"/>
    <property type="match status" value="1"/>
</dbReference>
<name>A0A8S0V1Y7_OLEEU</name>
<dbReference type="Proteomes" id="UP000594638">
    <property type="component" value="Unassembled WGS sequence"/>
</dbReference>
<comment type="caution">
    <text evidence="1">The sequence shown here is derived from an EMBL/GenBank/DDBJ whole genome shotgun (WGS) entry which is preliminary data.</text>
</comment>
<dbReference type="OrthoDB" id="1536762at2759"/>
<dbReference type="AlphaFoldDB" id="A0A8S0V1Y7"/>
<protein>
    <submittedName>
        <fullName evidence="1">Uncharacterized protein</fullName>
    </submittedName>
</protein>
<dbReference type="Gramene" id="OE9A084550T1">
    <property type="protein sequence ID" value="OE9A084550C1"/>
    <property type="gene ID" value="OE9A084550"/>
</dbReference>
<gene>
    <name evidence="1" type="ORF">OLEA9_A084550</name>
</gene>
<evidence type="ECO:0000313" key="1">
    <source>
        <dbReference type="EMBL" id="CAA3024921.1"/>
    </source>
</evidence>
<sequence>MSCLNLRRLLPPRKVWKVITSKFQLTQQKSKAIKKKKTRSRNASKKLSWLKPNLSIQPKKFKHKKPPTLGFQCHSLCHLQQRTSPAYVHKLFIQPISIVKEQEVEHLSENMEKCSSSSLNESGFSDYNQQNNYLQESCKDESMHEADDMWESLVLASPQMNGINERAEEFIARFRAEMKEQEILARRS</sequence>
<keyword evidence="2" id="KW-1185">Reference proteome</keyword>
<dbReference type="EMBL" id="CACTIH010009120">
    <property type="protein sequence ID" value="CAA3024921.1"/>
    <property type="molecule type" value="Genomic_DNA"/>
</dbReference>
<evidence type="ECO:0000313" key="2">
    <source>
        <dbReference type="Proteomes" id="UP000594638"/>
    </source>
</evidence>
<reference evidence="1 2" key="1">
    <citation type="submission" date="2019-12" db="EMBL/GenBank/DDBJ databases">
        <authorList>
            <person name="Alioto T."/>
            <person name="Alioto T."/>
            <person name="Gomez Garrido J."/>
        </authorList>
    </citation>
    <scope>NUCLEOTIDE SEQUENCE [LARGE SCALE GENOMIC DNA]</scope>
</reference>
<accession>A0A8S0V1Y7</accession>
<proteinExistence type="predicted"/>
<organism evidence="1 2">
    <name type="scientific">Olea europaea subsp. europaea</name>
    <dbReference type="NCBI Taxonomy" id="158383"/>
    <lineage>
        <taxon>Eukaryota</taxon>
        <taxon>Viridiplantae</taxon>
        <taxon>Streptophyta</taxon>
        <taxon>Embryophyta</taxon>
        <taxon>Tracheophyta</taxon>
        <taxon>Spermatophyta</taxon>
        <taxon>Magnoliopsida</taxon>
        <taxon>eudicotyledons</taxon>
        <taxon>Gunneridae</taxon>
        <taxon>Pentapetalae</taxon>
        <taxon>asterids</taxon>
        <taxon>lamiids</taxon>
        <taxon>Lamiales</taxon>
        <taxon>Oleaceae</taxon>
        <taxon>Oleeae</taxon>
        <taxon>Olea</taxon>
    </lineage>
</organism>